<evidence type="ECO:0000256" key="10">
    <source>
        <dbReference type="RuleBase" id="RU004387"/>
    </source>
</evidence>
<dbReference type="InterPro" id="IPR001948">
    <property type="entry name" value="Peptidase_M18"/>
</dbReference>
<dbReference type="GO" id="GO:0008270">
    <property type="term" value="F:zinc ion binding"/>
    <property type="evidence" value="ECO:0007669"/>
    <property type="project" value="InterPro"/>
</dbReference>
<evidence type="ECO:0000256" key="4">
    <source>
        <dbReference type="ARBA" id="ARBA00022670"/>
    </source>
</evidence>
<dbReference type="SUPFAM" id="SSF101821">
    <property type="entry name" value="Aminopeptidase/glucanase lid domain"/>
    <property type="match status" value="1"/>
</dbReference>
<dbReference type="GO" id="GO:0004177">
    <property type="term" value="F:aminopeptidase activity"/>
    <property type="evidence" value="ECO:0007669"/>
    <property type="project" value="UniProtKB-KW"/>
</dbReference>
<dbReference type="EMBL" id="ACBZ01000123">
    <property type="protein sequence ID" value="EEG48838.1"/>
    <property type="molecule type" value="Genomic_DNA"/>
</dbReference>
<dbReference type="Pfam" id="PF02127">
    <property type="entry name" value="Peptidase_M18"/>
    <property type="match status" value="1"/>
</dbReference>
<dbReference type="AlphaFoldDB" id="C0CN50"/>
<keyword evidence="8 9" id="KW-0482">Metalloprotease</keyword>
<reference evidence="11 12" key="1">
    <citation type="submission" date="2009-01" db="EMBL/GenBank/DDBJ databases">
        <authorList>
            <person name="Fulton L."/>
            <person name="Clifton S."/>
            <person name="Fulton B."/>
            <person name="Xu J."/>
            <person name="Minx P."/>
            <person name="Pepin K.H."/>
            <person name="Johnson M."/>
            <person name="Bhonagiri V."/>
            <person name="Nash W.E."/>
            <person name="Mardis E.R."/>
            <person name="Wilson R.K."/>
        </authorList>
    </citation>
    <scope>NUCLEOTIDE SEQUENCE [LARGE SCALE GENOMIC DNA]</scope>
    <source>
        <strain evidence="12">DSM 10507 / JCM 14656 / S5a33</strain>
    </source>
</reference>
<keyword evidence="12" id="KW-1185">Reference proteome</keyword>
<gene>
    <name evidence="11" type="ORF">RUMHYD_02288</name>
</gene>
<dbReference type="SUPFAM" id="SSF53187">
    <property type="entry name" value="Zn-dependent exopeptidases"/>
    <property type="match status" value="1"/>
</dbReference>
<evidence type="ECO:0000256" key="5">
    <source>
        <dbReference type="ARBA" id="ARBA00022723"/>
    </source>
</evidence>
<evidence type="ECO:0000256" key="2">
    <source>
        <dbReference type="ARBA" id="ARBA00008290"/>
    </source>
</evidence>
<dbReference type="HOGENOM" id="CLU_019532_2_0_9"/>
<comment type="cofactor">
    <cofactor evidence="1 10">
        <name>Zn(2+)</name>
        <dbReference type="ChEBI" id="CHEBI:29105"/>
    </cofactor>
</comment>
<dbReference type="PATRIC" id="fig|476272.21.peg.1721"/>
<dbReference type="GO" id="GO:0006508">
    <property type="term" value="P:proteolysis"/>
    <property type="evidence" value="ECO:0007669"/>
    <property type="project" value="UniProtKB-KW"/>
</dbReference>
<dbReference type="InterPro" id="IPR023358">
    <property type="entry name" value="Peptidase_M18_dom2"/>
</dbReference>
<evidence type="ECO:0000313" key="12">
    <source>
        <dbReference type="Proteomes" id="UP000003100"/>
    </source>
</evidence>
<dbReference type="GO" id="GO:0005737">
    <property type="term" value="C:cytoplasm"/>
    <property type="evidence" value="ECO:0007669"/>
    <property type="project" value="UniProtKB-ARBA"/>
</dbReference>
<reference evidence="11 12" key="2">
    <citation type="submission" date="2009-02" db="EMBL/GenBank/DDBJ databases">
        <title>Draft genome sequence of Blautia hydrogenotrophica DSM 10507 (Ruminococcus hydrogenotrophicus DSM 10507).</title>
        <authorList>
            <person name="Sudarsanam P."/>
            <person name="Ley R."/>
            <person name="Guruge J."/>
            <person name="Turnbaugh P.J."/>
            <person name="Mahowald M."/>
            <person name="Liep D."/>
            <person name="Gordon J."/>
        </authorList>
    </citation>
    <scope>NUCLEOTIDE SEQUENCE [LARGE SCALE GENOMIC DNA]</scope>
    <source>
        <strain evidence="12">DSM 10507 / JCM 14656 / S5a33</strain>
    </source>
</reference>
<sequence length="438" mass="48993">MAAITRWRPYLSGGIIMYKKTSEELLAFLRKSPSCFHAIAQIREALLTCGCTELHEEEKWELQKSHSYFVTRNASSVIAFTIPEHTDTGYRIMASHSDSPTFKIKENPEMAVENKYVKLNVERYGGMLCAPWFDRPLSIAGRVIVKEGENFVTRLVNIDRDLVMIPNLAIHMNREVNDGYKYNAQKDMLPIYGDITAKDTFMETVAKAAGVKKEEILGHDLFLYNRQPGTIWGASEEFLSSGRLDDLQCAFSSLQGFLKGQKKQHISIYCVLDNEEVGSGTKQGAASTFLYDTLMRINASLGLTYEDYLVNLAKSFMISADNAHAIHPNHTDMADPVNRPYLNEGIVIKFNANQKYCTDGVSAAMFKALCQEAGVPYQTFTNRSDILGGSTLGNISNTKVALNTVDIGLPQLAMHSPYETAGVKDTWYLVQAAEKFYC</sequence>
<evidence type="ECO:0000256" key="1">
    <source>
        <dbReference type="ARBA" id="ARBA00001947"/>
    </source>
</evidence>
<name>C0CN50_BLAHS</name>
<evidence type="ECO:0000256" key="7">
    <source>
        <dbReference type="ARBA" id="ARBA00022833"/>
    </source>
</evidence>
<dbReference type="PRINTS" id="PR00932">
    <property type="entry name" value="AMINO1PTASE"/>
</dbReference>
<keyword evidence="3 9" id="KW-0031">Aminopeptidase</keyword>
<evidence type="ECO:0000256" key="3">
    <source>
        <dbReference type="ARBA" id="ARBA00022438"/>
    </source>
</evidence>
<dbReference type="PANTHER" id="PTHR28570">
    <property type="entry name" value="ASPARTYL AMINOPEPTIDASE"/>
    <property type="match status" value="1"/>
</dbReference>
<dbReference type="CDD" id="cd05658">
    <property type="entry name" value="M18_DAP"/>
    <property type="match status" value="1"/>
</dbReference>
<evidence type="ECO:0000256" key="6">
    <source>
        <dbReference type="ARBA" id="ARBA00022801"/>
    </source>
</evidence>
<keyword evidence="4 9" id="KW-0645">Protease</keyword>
<evidence type="ECO:0000256" key="8">
    <source>
        <dbReference type="ARBA" id="ARBA00023049"/>
    </source>
</evidence>
<dbReference type="GO" id="GO:0008237">
    <property type="term" value="F:metallopeptidase activity"/>
    <property type="evidence" value="ECO:0007669"/>
    <property type="project" value="UniProtKB-KW"/>
</dbReference>
<dbReference type="NCBIfam" id="NF002759">
    <property type="entry name" value="PRK02813.1"/>
    <property type="match status" value="1"/>
</dbReference>
<organism evidence="11 12">
    <name type="scientific">Blautia hydrogenotrophica (strain DSM 10507 / JCM 14656 / S5a33)</name>
    <name type="common">Ruminococcus hydrogenotrophicus</name>
    <dbReference type="NCBI Taxonomy" id="476272"/>
    <lineage>
        <taxon>Bacteria</taxon>
        <taxon>Bacillati</taxon>
        <taxon>Bacillota</taxon>
        <taxon>Clostridia</taxon>
        <taxon>Lachnospirales</taxon>
        <taxon>Lachnospiraceae</taxon>
        <taxon>Blautia</taxon>
    </lineage>
</organism>
<dbReference type="EC" id="3.4.11.-" evidence="10"/>
<dbReference type="eggNOG" id="COG1362">
    <property type="taxonomic scope" value="Bacteria"/>
</dbReference>
<keyword evidence="6 9" id="KW-0378">Hydrolase</keyword>
<dbReference type="Proteomes" id="UP000003100">
    <property type="component" value="Unassembled WGS sequence"/>
</dbReference>
<dbReference type="Gene3D" id="3.40.630.10">
    <property type="entry name" value="Zn peptidases"/>
    <property type="match status" value="1"/>
</dbReference>
<keyword evidence="5 9" id="KW-0479">Metal-binding</keyword>
<proteinExistence type="inferred from homology"/>
<keyword evidence="7 9" id="KW-0862">Zinc</keyword>
<evidence type="ECO:0000256" key="9">
    <source>
        <dbReference type="RuleBase" id="RU004386"/>
    </source>
</evidence>
<evidence type="ECO:0000313" key="11">
    <source>
        <dbReference type="EMBL" id="EEG48838.1"/>
    </source>
</evidence>
<dbReference type="Gene3D" id="2.30.250.10">
    <property type="entry name" value="Aminopeptidase i, Domain 2"/>
    <property type="match status" value="1"/>
</dbReference>
<accession>C0CN50</accession>
<dbReference type="PANTHER" id="PTHR28570:SF3">
    <property type="entry name" value="ASPARTYL AMINOPEPTIDASE"/>
    <property type="match status" value="1"/>
</dbReference>
<comment type="similarity">
    <text evidence="2 9">Belongs to the peptidase M18 family.</text>
</comment>
<protein>
    <recommendedName>
        <fullName evidence="10">M18 family aminopeptidase</fullName>
        <ecNumber evidence="10">3.4.11.-</ecNumber>
    </recommendedName>
</protein>